<proteinExistence type="predicted"/>
<accession>A0A3L8PL54</accession>
<organism evidence="2 3">
    <name type="scientific">Aeromicrobium phragmitis</name>
    <dbReference type="NCBI Taxonomy" id="2478914"/>
    <lineage>
        <taxon>Bacteria</taxon>
        <taxon>Bacillati</taxon>
        <taxon>Actinomycetota</taxon>
        <taxon>Actinomycetes</taxon>
        <taxon>Propionibacteriales</taxon>
        <taxon>Nocardioidaceae</taxon>
        <taxon>Aeromicrobium</taxon>
    </lineage>
</organism>
<evidence type="ECO:0000313" key="2">
    <source>
        <dbReference type="EMBL" id="RLV55443.1"/>
    </source>
</evidence>
<reference evidence="2 3" key="1">
    <citation type="submission" date="2018-10" db="EMBL/GenBank/DDBJ databases">
        <title>Aeromicrobium sp. 9W16Y-2 whole genome shotgun sequence.</title>
        <authorList>
            <person name="Li F."/>
        </authorList>
    </citation>
    <scope>NUCLEOTIDE SEQUENCE [LARGE SCALE GENOMIC DNA]</scope>
    <source>
        <strain evidence="2 3">9W16Y-2</strain>
    </source>
</reference>
<protein>
    <submittedName>
        <fullName evidence="2">SseB family protein</fullName>
    </submittedName>
</protein>
<sequence>MSGHGPTLAEPAFPDDDGRLDPALAEVIDGSDVDVLGRLGGARIFVAVVAVLSGDADVAAIEGDKNADMAAVLMQGADGRQALLTFTSVDAMHQWNPQARPVPVYGRDAARAALAEGASAMLVDLGSPRFRVVETEDVEHLAQEHVLVRTPAGTAWVAPVD</sequence>
<name>A0A3L8PL54_9ACTN</name>
<dbReference type="OrthoDB" id="5188303at2"/>
<keyword evidence="3" id="KW-1185">Reference proteome</keyword>
<comment type="caution">
    <text evidence="2">The sequence shown here is derived from an EMBL/GenBank/DDBJ whole genome shotgun (WGS) entry which is preliminary data.</text>
</comment>
<dbReference type="AlphaFoldDB" id="A0A3L8PL54"/>
<dbReference type="EMBL" id="RDBF01000008">
    <property type="protein sequence ID" value="RLV55443.1"/>
    <property type="molecule type" value="Genomic_DNA"/>
</dbReference>
<dbReference type="Pfam" id="PF07179">
    <property type="entry name" value="SseB"/>
    <property type="match status" value="1"/>
</dbReference>
<evidence type="ECO:0000259" key="1">
    <source>
        <dbReference type="Pfam" id="PF07179"/>
    </source>
</evidence>
<dbReference type="RefSeq" id="WP_121794783.1">
    <property type="nucleotide sequence ID" value="NZ_RDBF01000008.1"/>
</dbReference>
<dbReference type="Proteomes" id="UP000282515">
    <property type="component" value="Unassembled WGS sequence"/>
</dbReference>
<dbReference type="InterPro" id="IPR009839">
    <property type="entry name" value="SseB_N"/>
</dbReference>
<evidence type="ECO:0000313" key="3">
    <source>
        <dbReference type="Proteomes" id="UP000282515"/>
    </source>
</evidence>
<feature type="domain" description="SseB protein N-terminal" evidence="1">
    <location>
        <begin position="29"/>
        <end position="139"/>
    </location>
</feature>
<gene>
    <name evidence="2" type="ORF">D9V41_11870</name>
</gene>